<dbReference type="InterPro" id="IPR047641">
    <property type="entry name" value="ABC_transpr_MalK/UgpC-like"/>
</dbReference>
<dbReference type="Proteomes" id="UP000216913">
    <property type="component" value="Unassembled WGS sequence"/>
</dbReference>
<dbReference type="InterPro" id="IPR003439">
    <property type="entry name" value="ABC_transporter-like_ATP-bd"/>
</dbReference>
<dbReference type="Pfam" id="PF00005">
    <property type="entry name" value="ABC_tran"/>
    <property type="match status" value="1"/>
</dbReference>
<dbReference type="InterPro" id="IPR013611">
    <property type="entry name" value="Transp-assoc_OB_typ2"/>
</dbReference>
<dbReference type="Gene3D" id="3.40.50.300">
    <property type="entry name" value="P-loop containing nucleotide triphosphate hydrolases"/>
    <property type="match status" value="1"/>
</dbReference>
<evidence type="ECO:0000256" key="5">
    <source>
        <dbReference type="ARBA" id="ARBA00023136"/>
    </source>
</evidence>
<feature type="domain" description="ABC transporter" evidence="7">
    <location>
        <begin position="3"/>
        <end position="233"/>
    </location>
</feature>
<keyword evidence="1" id="KW-0813">Transport</keyword>
<evidence type="ECO:0000256" key="6">
    <source>
        <dbReference type="SAM" id="MobiDB-lite"/>
    </source>
</evidence>
<evidence type="ECO:0000256" key="2">
    <source>
        <dbReference type="ARBA" id="ARBA00022475"/>
    </source>
</evidence>
<dbReference type="Gene3D" id="2.40.50.100">
    <property type="match status" value="1"/>
</dbReference>
<comment type="caution">
    <text evidence="8">The sequence shown here is derived from an EMBL/GenBank/DDBJ whole genome shotgun (WGS) entry which is preliminary data.</text>
</comment>
<organism evidence="8 9">
    <name type="scientific">Bordetella genomosp. 5</name>
    <dbReference type="NCBI Taxonomy" id="1395608"/>
    <lineage>
        <taxon>Bacteria</taxon>
        <taxon>Pseudomonadati</taxon>
        <taxon>Pseudomonadota</taxon>
        <taxon>Betaproteobacteria</taxon>
        <taxon>Burkholderiales</taxon>
        <taxon>Alcaligenaceae</taxon>
        <taxon>Bordetella</taxon>
    </lineage>
</organism>
<dbReference type="InterPro" id="IPR027417">
    <property type="entry name" value="P-loop_NTPase"/>
</dbReference>
<dbReference type="PANTHER" id="PTHR43875">
    <property type="entry name" value="MALTODEXTRIN IMPORT ATP-BINDING PROTEIN MSMX"/>
    <property type="match status" value="1"/>
</dbReference>
<dbReference type="AlphaFoldDB" id="A0A261TX72"/>
<keyword evidence="3" id="KW-0547">Nucleotide-binding</keyword>
<dbReference type="RefSeq" id="WP_094799359.1">
    <property type="nucleotide sequence ID" value="NZ_NEVP01000004.1"/>
</dbReference>
<dbReference type="InterPro" id="IPR012340">
    <property type="entry name" value="NA-bd_OB-fold"/>
</dbReference>
<keyword evidence="2" id="KW-1003">Cell membrane</keyword>
<dbReference type="Pfam" id="PF08402">
    <property type="entry name" value="TOBE_2"/>
    <property type="match status" value="1"/>
</dbReference>
<dbReference type="InterPro" id="IPR017871">
    <property type="entry name" value="ABC_transporter-like_CS"/>
</dbReference>
<keyword evidence="9" id="KW-1185">Reference proteome</keyword>
<proteinExistence type="predicted"/>
<evidence type="ECO:0000313" key="9">
    <source>
        <dbReference type="Proteomes" id="UP000216913"/>
    </source>
</evidence>
<evidence type="ECO:0000256" key="4">
    <source>
        <dbReference type="ARBA" id="ARBA00022840"/>
    </source>
</evidence>
<dbReference type="GO" id="GO:0015408">
    <property type="term" value="F:ABC-type ferric iron transporter activity"/>
    <property type="evidence" value="ECO:0007669"/>
    <property type="project" value="InterPro"/>
</dbReference>
<dbReference type="PANTHER" id="PTHR43875:SF14">
    <property type="entry name" value="ABC TRANSPORTER ATP-BINDING PROTEIN"/>
    <property type="match status" value="1"/>
</dbReference>
<evidence type="ECO:0000256" key="1">
    <source>
        <dbReference type="ARBA" id="ARBA00022448"/>
    </source>
</evidence>
<dbReference type="PROSITE" id="PS50893">
    <property type="entry name" value="ABC_TRANSPORTER_2"/>
    <property type="match status" value="1"/>
</dbReference>
<keyword evidence="4" id="KW-0067">ATP-binding</keyword>
<evidence type="ECO:0000259" key="7">
    <source>
        <dbReference type="PROSITE" id="PS50893"/>
    </source>
</evidence>
<dbReference type="Gene3D" id="2.40.50.140">
    <property type="entry name" value="Nucleic acid-binding proteins"/>
    <property type="match status" value="1"/>
</dbReference>
<accession>A0A261TX72</accession>
<evidence type="ECO:0000256" key="3">
    <source>
        <dbReference type="ARBA" id="ARBA00022741"/>
    </source>
</evidence>
<dbReference type="SMART" id="SM00382">
    <property type="entry name" value="AAA"/>
    <property type="match status" value="1"/>
</dbReference>
<dbReference type="InterPro" id="IPR015853">
    <property type="entry name" value="ABC_transpr_FbpC"/>
</dbReference>
<name>A0A261TX72_9BORD</name>
<dbReference type="GO" id="GO:0016887">
    <property type="term" value="F:ATP hydrolysis activity"/>
    <property type="evidence" value="ECO:0007669"/>
    <property type="project" value="InterPro"/>
</dbReference>
<feature type="region of interest" description="Disordered" evidence="6">
    <location>
        <begin position="268"/>
        <end position="305"/>
    </location>
</feature>
<evidence type="ECO:0000313" key="8">
    <source>
        <dbReference type="EMBL" id="OZI53857.1"/>
    </source>
</evidence>
<dbReference type="GO" id="GO:0055052">
    <property type="term" value="C:ATP-binding cassette (ABC) transporter complex, substrate-binding subunit-containing"/>
    <property type="evidence" value="ECO:0007669"/>
    <property type="project" value="TreeGrafter"/>
</dbReference>
<dbReference type="EMBL" id="NEVP01000004">
    <property type="protein sequence ID" value="OZI53857.1"/>
    <property type="molecule type" value="Genomic_DNA"/>
</dbReference>
<sequence length="399" mass="41206">MELVLDGIEVHAGSQVHLYPMSLAPVPGAMTVLLGATLAGKTTLMRVMAGLDRPSGGHVRVDGHDVTGVPVRQRNVAMVYQQFINYPSLTVADNIASPLRLRGGKRADIDAAVRAMAARLRIDHLLERLPAELSGGQQQRVALARALVKQAPLVLLDEPLVNLDYKLRESLRDELAGLFAEGRSTVVYATTEPAEALLLGGHTAVLDAGELLQYGPTAEVFHRPASLRVARAFSDPPMNLFAAEREAGGLRLPGGLFLPRALPEAAAGASAPGASAPGASAPGASAPDAAAAGAPAPGAPAPDASRQTLTAGIRAGAFRVAPRPGDVALPGTVALAEISGSDTFLHLDTAAGSIVAQLPGVHRHALQAPLTLHVDPADTYAFDAAGWLLAAPSARGEMR</sequence>
<dbReference type="PROSITE" id="PS00211">
    <property type="entry name" value="ABC_TRANSPORTER_1"/>
    <property type="match status" value="1"/>
</dbReference>
<keyword evidence="5" id="KW-0472">Membrane</keyword>
<dbReference type="CDD" id="cd03259">
    <property type="entry name" value="ABC_Carb_Solutes_like"/>
    <property type="match status" value="1"/>
</dbReference>
<dbReference type="OrthoDB" id="5298774at2"/>
<protein>
    <submittedName>
        <fullName evidence="8">ABC transporter</fullName>
    </submittedName>
</protein>
<reference evidence="8 9" key="1">
    <citation type="submission" date="2017-05" db="EMBL/GenBank/DDBJ databases">
        <title>Complete and WGS of Bordetella genogroups.</title>
        <authorList>
            <person name="Spilker T."/>
            <person name="LiPuma J."/>
        </authorList>
    </citation>
    <scope>NUCLEOTIDE SEQUENCE [LARGE SCALE GENOMIC DNA]</scope>
    <source>
        <strain evidence="8 9">AU10456</strain>
    </source>
</reference>
<dbReference type="InterPro" id="IPR003593">
    <property type="entry name" value="AAA+_ATPase"/>
</dbReference>
<dbReference type="SUPFAM" id="SSF50331">
    <property type="entry name" value="MOP-like"/>
    <property type="match status" value="1"/>
</dbReference>
<gene>
    <name evidence="8" type="ORF">CAL25_07850</name>
</gene>
<dbReference type="GO" id="GO:0005524">
    <property type="term" value="F:ATP binding"/>
    <property type="evidence" value="ECO:0007669"/>
    <property type="project" value="UniProtKB-KW"/>
</dbReference>
<dbReference type="SUPFAM" id="SSF52540">
    <property type="entry name" value="P-loop containing nucleoside triphosphate hydrolases"/>
    <property type="match status" value="1"/>
</dbReference>
<dbReference type="InterPro" id="IPR008995">
    <property type="entry name" value="Mo/tungstate-bd_C_term_dom"/>
</dbReference>